<keyword evidence="2" id="KW-1185">Reference proteome</keyword>
<dbReference type="SUPFAM" id="SSF109604">
    <property type="entry name" value="HD-domain/PDEase-like"/>
    <property type="match status" value="1"/>
</dbReference>
<dbReference type="Proteomes" id="UP000265614">
    <property type="component" value="Unassembled WGS sequence"/>
</dbReference>
<reference evidence="1 2" key="1">
    <citation type="submission" date="2018-09" db="EMBL/GenBank/DDBJ databases">
        <title>YIM 75000 draft genome.</title>
        <authorList>
            <person name="Tang S."/>
            <person name="Feng Y."/>
        </authorList>
    </citation>
    <scope>NUCLEOTIDE SEQUENCE [LARGE SCALE GENOMIC DNA]</scope>
    <source>
        <strain evidence="1 2">YIM 75000</strain>
    </source>
</reference>
<organism evidence="1 2">
    <name type="scientific">Vallicoccus soli</name>
    <dbReference type="NCBI Taxonomy" id="2339232"/>
    <lineage>
        <taxon>Bacteria</taxon>
        <taxon>Bacillati</taxon>
        <taxon>Actinomycetota</taxon>
        <taxon>Actinomycetes</taxon>
        <taxon>Motilibacterales</taxon>
        <taxon>Vallicoccaceae</taxon>
        <taxon>Vallicoccus</taxon>
    </lineage>
</organism>
<proteinExistence type="predicted"/>
<dbReference type="PANTHER" id="PTHR21174">
    <property type="match status" value="1"/>
</dbReference>
<sequence>MADVTVVADEDLLARWAAAAVGAGARPGPALDAAGRDLLARWDEPHRAYHDRRHLAEVLERVDALARHARDPGAVRLAAWFHDAVYDVHRPGSEERSARLATAVLGALGVPAAGEVARLVLLTAGHDPADGDADGCVLADADLGVLAADPARYAEYAADVRREHAHVPDAAFAAGRAAVLRGLLAHPRLFRTPTGAHGERAARDNVARELSALAAGAAPRPAAG</sequence>
<dbReference type="OrthoDB" id="9808993at2"/>
<dbReference type="AlphaFoldDB" id="A0A3A3Z0J8"/>
<dbReference type="Gene3D" id="1.10.3210.10">
    <property type="entry name" value="Hypothetical protein af1432"/>
    <property type="match status" value="1"/>
</dbReference>
<protein>
    <submittedName>
        <fullName evidence="1">Metal-dependent phosphohydrolase</fullName>
    </submittedName>
</protein>
<dbReference type="InterPro" id="IPR009218">
    <property type="entry name" value="HD_phosphohydro"/>
</dbReference>
<dbReference type="GO" id="GO:0016787">
    <property type="term" value="F:hydrolase activity"/>
    <property type="evidence" value="ECO:0007669"/>
    <property type="project" value="UniProtKB-KW"/>
</dbReference>
<dbReference type="PIRSF" id="PIRSF035170">
    <property type="entry name" value="HD_phosphohydro"/>
    <property type="match status" value="1"/>
</dbReference>
<evidence type="ECO:0000313" key="1">
    <source>
        <dbReference type="EMBL" id="RJK97780.1"/>
    </source>
</evidence>
<accession>A0A3A3Z0J8</accession>
<dbReference type="PANTHER" id="PTHR21174:SF0">
    <property type="entry name" value="HD PHOSPHOHYDROLASE FAMILY PROTEIN-RELATED"/>
    <property type="match status" value="1"/>
</dbReference>
<name>A0A3A3Z0J8_9ACTN</name>
<evidence type="ECO:0000313" key="2">
    <source>
        <dbReference type="Proteomes" id="UP000265614"/>
    </source>
</evidence>
<gene>
    <name evidence="1" type="ORF">D5H78_01950</name>
</gene>
<keyword evidence="1" id="KW-0378">Hydrolase</keyword>
<dbReference type="RefSeq" id="WP_119948706.1">
    <property type="nucleotide sequence ID" value="NZ_QZEZ01000001.1"/>
</dbReference>
<comment type="caution">
    <text evidence="1">The sequence shown here is derived from an EMBL/GenBank/DDBJ whole genome shotgun (WGS) entry which is preliminary data.</text>
</comment>
<dbReference type="EMBL" id="QZEZ01000001">
    <property type="protein sequence ID" value="RJK97780.1"/>
    <property type="molecule type" value="Genomic_DNA"/>
</dbReference>